<organism evidence="2 3">
    <name type="scientific">Dermatophagoides pteronyssinus</name>
    <name type="common">European house dust mite</name>
    <dbReference type="NCBI Taxonomy" id="6956"/>
    <lineage>
        <taxon>Eukaryota</taxon>
        <taxon>Metazoa</taxon>
        <taxon>Ecdysozoa</taxon>
        <taxon>Arthropoda</taxon>
        <taxon>Chelicerata</taxon>
        <taxon>Arachnida</taxon>
        <taxon>Acari</taxon>
        <taxon>Acariformes</taxon>
        <taxon>Sarcoptiformes</taxon>
        <taxon>Astigmata</taxon>
        <taxon>Psoroptidia</taxon>
        <taxon>Analgoidea</taxon>
        <taxon>Pyroglyphidae</taxon>
        <taxon>Dermatophagoidinae</taxon>
        <taxon>Dermatophagoides</taxon>
    </lineage>
</organism>
<keyword evidence="1" id="KW-0175">Coiled coil</keyword>
<dbReference type="InParanoid" id="A0A6P6Y7J7"/>
<proteinExistence type="predicted"/>
<reference evidence="3" key="1">
    <citation type="submission" date="2025-08" db="UniProtKB">
        <authorList>
            <consortium name="RefSeq"/>
        </authorList>
    </citation>
    <scope>IDENTIFICATION</scope>
    <source>
        <strain evidence="3">Airmid</strain>
    </source>
</reference>
<dbReference type="RefSeq" id="XP_027201377.1">
    <property type="nucleotide sequence ID" value="XM_027345576.1"/>
</dbReference>
<evidence type="ECO:0000313" key="3">
    <source>
        <dbReference type="RefSeq" id="XP_027201377.1"/>
    </source>
</evidence>
<dbReference type="Proteomes" id="UP000515146">
    <property type="component" value="Unplaced"/>
</dbReference>
<dbReference type="KEGG" id="dpte:113795383"/>
<protein>
    <submittedName>
        <fullName evidence="3">Uncharacterized protein LOC113795383</fullName>
    </submittedName>
</protein>
<sequence>MLKSDLEARCARVLELEKRLLQSEQESNDGDARLKQLLDEFEKRKAFISSELDVREKAEALDAFEARLQHLSKEQADSERSLAAQRENLVAEREALSRECAATEIEKSQVSKSRAMLDLEFAKLQGRQC</sequence>
<evidence type="ECO:0000256" key="1">
    <source>
        <dbReference type="SAM" id="Coils"/>
    </source>
</evidence>
<feature type="coiled-coil region" evidence="1">
    <location>
        <begin position="54"/>
        <end position="106"/>
    </location>
</feature>
<evidence type="ECO:0000313" key="2">
    <source>
        <dbReference type="Proteomes" id="UP000515146"/>
    </source>
</evidence>
<gene>
    <name evidence="3" type="primary">LOC113795383</name>
</gene>
<keyword evidence="2" id="KW-1185">Reference proteome</keyword>
<accession>A0A6P6Y7J7</accession>
<dbReference type="AlphaFoldDB" id="A0A6P6Y7J7"/>
<name>A0A6P6Y7J7_DERPT</name>